<dbReference type="InterPro" id="IPR008995">
    <property type="entry name" value="Mo/tungstate-bd_C_term_dom"/>
</dbReference>
<dbReference type="Gene3D" id="2.40.50.100">
    <property type="match status" value="1"/>
</dbReference>
<evidence type="ECO:0000256" key="2">
    <source>
        <dbReference type="ARBA" id="ARBA00005417"/>
    </source>
</evidence>
<dbReference type="Gene3D" id="2.40.50.140">
    <property type="entry name" value="Nucleic acid-binding proteins"/>
    <property type="match status" value="1"/>
</dbReference>
<name>A0A7S8HD63_9HYPH</name>
<dbReference type="PROSITE" id="PS50893">
    <property type="entry name" value="ABC_TRANSPORTER_2"/>
    <property type="match status" value="1"/>
</dbReference>
<evidence type="ECO:0000256" key="1">
    <source>
        <dbReference type="ARBA" id="ARBA00004417"/>
    </source>
</evidence>
<organism evidence="7 8">
    <name type="scientific">Kaustia mangrovi</name>
    <dbReference type="NCBI Taxonomy" id="2593653"/>
    <lineage>
        <taxon>Bacteria</taxon>
        <taxon>Pseudomonadati</taxon>
        <taxon>Pseudomonadota</taxon>
        <taxon>Alphaproteobacteria</taxon>
        <taxon>Hyphomicrobiales</taxon>
        <taxon>Parvibaculaceae</taxon>
        <taxon>Kaustia</taxon>
    </lineage>
</organism>
<dbReference type="Proteomes" id="UP000593594">
    <property type="component" value="Chromosome"/>
</dbReference>
<protein>
    <submittedName>
        <fullName evidence="7">ABC transporter ATP-binding protein</fullName>
    </submittedName>
</protein>
<evidence type="ECO:0000259" key="6">
    <source>
        <dbReference type="PROSITE" id="PS50893"/>
    </source>
</evidence>
<dbReference type="InterPro" id="IPR017871">
    <property type="entry name" value="ABC_transporter-like_CS"/>
</dbReference>
<dbReference type="InterPro" id="IPR003593">
    <property type="entry name" value="AAA+_ATPase"/>
</dbReference>
<proteinExistence type="inferred from homology"/>
<comment type="subcellular location">
    <subcellularLocation>
        <location evidence="1">Cell inner membrane</location>
        <topology evidence="1">Peripheral membrane protein</topology>
    </subcellularLocation>
</comment>
<reference evidence="7 8" key="1">
    <citation type="submission" date="2020-06" db="EMBL/GenBank/DDBJ databases">
        <title>Genome sequence of 2 isolates from Red Sea Mangroves.</title>
        <authorList>
            <person name="Sefrji F."/>
            <person name="Michoud G."/>
            <person name="Merlino G."/>
            <person name="Daffonchio D."/>
        </authorList>
    </citation>
    <scope>NUCLEOTIDE SEQUENCE [LARGE SCALE GENOMIC DNA]</scope>
    <source>
        <strain evidence="7 8">R1DC25</strain>
    </source>
</reference>
<gene>
    <name evidence="7" type="ORF">HW532_17610</name>
</gene>
<dbReference type="GO" id="GO:0008643">
    <property type="term" value="P:carbohydrate transport"/>
    <property type="evidence" value="ECO:0007669"/>
    <property type="project" value="InterPro"/>
</dbReference>
<dbReference type="InterPro" id="IPR047641">
    <property type="entry name" value="ABC_transpr_MalK/UgpC-like"/>
</dbReference>
<dbReference type="SUPFAM" id="SSF52540">
    <property type="entry name" value="P-loop containing nucleoside triphosphate hydrolases"/>
    <property type="match status" value="1"/>
</dbReference>
<evidence type="ECO:0000256" key="5">
    <source>
        <dbReference type="ARBA" id="ARBA00022840"/>
    </source>
</evidence>
<dbReference type="InterPro" id="IPR012340">
    <property type="entry name" value="NA-bd_OB-fold"/>
</dbReference>
<dbReference type="EMBL" id="CP058214">
    <property type="protein sequence ID" value="QPC44356.1"/>
    <property type="molecule type" value="Genomic_DNA"/>
</dbReference>
<dbReference type="GO" id="GO:0140359">
    <property type="term" value="F:ABC-type transporter activity"/>
    <property type="evidence" value="ECO:0007669"/>
    <property type="project" value="InterPro"/>
</dbReference>
<evidence type="ECO:0000313" key="8">
    <source>
        <dbReference type="Proteomes" id="UP000593594"/>
    </source>
</evidence>
<dbReference type="GO" id="GO:0055052">
    <property type="term" value="C:ATP-binding cassette (ABC) transporter complex, substrate-binding subunit-containing"/>
    <property type="evidence" value="ECO:0007669"/>
    <property type="project" value="TreeGrafter"/>
</dbReference>
<dbReference type="Pfam" id="PF17912">
    <property type="entry name" value="OB_MalK"/>
    <property type="match status" value="1"/>
</dbReference>
<dbReference type="GO" id="GO:0016887">
    <property type="term" value="F:ATP hydrolysis activity"/>
    <property type="evidence" value="ECO:0007669"/>
    <property type="project" value="InterPro"/>
</dbReference>
<sequence>MANVVLDRVTRRFGGGVAVDNVSLEVGDGEFVIFLGPSGCGKTTTLNMVAGLDSPSDGEIYIGGRAVAHTPPDKRDIAMVFQSIALYPHMTVFDNIAFPLRRARVAKAEIAERVRRVAEMLKVEPFLDRRPHQLSGGQRQRVAIGRAAVREPAVFLFDEPLSSLDAKLRTEMRVELKMLHERLGATFIYVTHDQVEAMTMADRIAVMRDGHLMQYAPPREIYRYPANKWVASFVGSPAMNIVEGRLATRDGKTGLEAAGGAFLPLADGLADRAGRAGGTAAIGIRPEALQVAGDGAADGIAVTGTVHATEPVGSDLFVDVRLGEAAGGQGQQIVKLRTDPDRDAAMGEPIDLVLPHGKLYLFDAAGARVHPAMEAA</sequence>
<accession>A0A7S8HD63</accession>
<dbReference type="AlphaFoldDB" id="A0A7S8HD63"/>
<dbReference type="FunFam" id="3.40.50.300:FF:000042">
    <property type="entry name" value="Maltose/maltodextrin ABC transporter, ATP-binding protein"/>
    <property type="match status" value="1"/>
</dbReference>
<dbReference type="KEGG" id="kmn:HW532_17610"/>
<dbReference type="GO" id="GO:0005524">
    <property type="term" value="F:ATP binding"/>
    <property type="evidence" value="ECO:0007669"/>
    <property type="project" value="UniProtKB-KW"/>
</dbReference>
<dbReference type="SUPFAM" id="SSF50331">
    <property type="entry name" value="MOP-like"/>
    <property type="match status" value="1"/>
</dbReference>
<dbReference type="InterPro" id="IPR015855">
    <property type="entry name" value="ABC_transpr_MalK-like"/>
</dbReference>
<evidence type="ECO:0000313" key="7">
    <source>
        <dbReference type="EMBL" id="QPC44356.1"/>
    </source>
</evidence>
<dbReference type="InterPro" id="IPR027417">
    <property type="entry name" value="P-loop_NTPase"/>
</dbReference>
<keyword evidence="5 7" id="KW-0067">ATP-binding</keyword>
<dbReference type="Pfam" id="PF00005">
    <property type="entry name" value="ABC_tran"/>
    <property type="match status" value="1"/>
</dbReference>
<comment type="similarity">
    <text evidence="2">Belongs to the ABC transporter superfamily.</text>
</comment>
<keyword evidence="4" id="KW-0547">Nucleotide-binding</keyword>
<keyword evidence="8" id="KW-1185">Reference proteome</keyword>
<keyword evidence="3" id="KW-0813">Transport</keyword>
<dbReference type="CDD" id="cd03301">
    <property type="entry name" value="ABC_MalK_N"/>
    <property type="match status" value="1"/>
</dbReference>
<dbReference type="InterPro" id="IPR040582">
    <property type="entry name" value="OB_MalK-like"/>
</dbReference>
<evidence type="ECO:0000256" key="3">
    <source>
        <dbReference type="ARBA" id="ARBA00022448"/>
    </source>
</evidence>
<dbReference type="SMART" id="SM00382">
    <property type="entry name" value="AAA"/>
    <property type="match status" value="1"/>
</dbReference>
<dbReference type="PANTHER" id="PTHR43875">
    <property type="entry name" value="MALTODEXTRIN IMPORT ATP-BINDING PROTEIN MSMX"/>
    <property type="match status" value="1"/>
</dbReference>
<dbReference type="Gene3D" id="3.40.50.300">
    <property type="entry name" value="P-loop containing nucleotide triphosphate hydrolases"/>
    <property type="match status" value="1"/>
</dbReference>
<dbReference type="PANTHER" id="PTHR43875:SF1">
    <property type="entry name" value="OSMOPROTECTIVE COMPOUNDS UPTAKE ATP-BINDING PROTEIN GGTA"/>
    <property type="match status" value="1"/>
</dbReference>
<evidence type="ECO:0000256" key="4">
    <source>
        <dbReference type="ARBA" id="ARBA00022741"/>
    </source>
</evidence>
<dbReference type="RefSeq" id="WP_213161724.1">
    <property type="nucleotide sequence ID" value="NZ_CP058214.1"/>
</dbReference>
<dbReference type="InterPro" id="IPR003439">
    <property type="entry name" value="ABC_transporter-like_ATP-bd"/>
</dbReference>
<dbReference type="PROSITE" id="PS00211">
    <property type="entry name" value="ABC_TRANSPORTER_1"/>
    <property type="match status" value="1"/>
</dbReference>
<feature type="domain" description="ABC transporter" evidence="6">
    <location>
        <begin position="4"/>
        <end position="234"/>
    </location>
</feature>